<evidence type="ECO:0000313" key="1">
    <source>
        <dbReference type="EMBL" id="CAH1407492.1"/>
    </source>
</evidence>
<dbReference type="EMBL" id="OV725083">
    <property type="protein sequence ID" value="CAH1407492.1"/>
    <property type="molecule type" value="Genomic_DNA"/>
</dbReference>
<gene>
    <name evidence="1" type="ORF">NEZAVI_LOCUS15196</name>
</gene>
<dbReference type="AlphaFoldDB" id="A0A9P0HSL4"/>
<accession>A0A9P0HSL4</accession>
<dbReference type="Proteomes" id="UP001152798">
    <property type="component" value="Chromosome 7"/>
</dbReference>
<evidence type="ECO:0000313" key="2">
    <source>
        <dbReference type="Proteomes" id="UP001152798"/>
    </source>
</evidence>
<name>A0A9P0HSL4_NEZVI</name>
<organism evidence="1 2">
    <name type="scientific">Nezara viridula</name>
    <name type="common">Southern green stink bug</name>
    <name type="synonym">Cimex viridulus</name>
    <dbReference type="NCBI Taxonomy" id="85310"/>
    <lineage>
        <taxon>Eukaryota</taxon>
        <taxon>Metazoa</taxon>
        <taxon>Ecdysozoa</taxon>
        <taxon>Arthropoda</taxon>
        <taxon>Hexapoda</taxon>
        <taxon>Insecta</taxon>
        <taxon>Pterygota</taxon>
        <taxon>Neoptera</taxon>
        <taxon>Paraneoptera</taxon>
        <taxon>Hemiptera</taxon>
        <taxon>Heteroptera</taxon>
        <taxon>Panheteroptera</taxon>
        <taxon>Pentatomomorpha</taxon>
        <taxon>Pentatomoidea</taxon>
        <taxon>Pentatomidae</taxon>
        <taxon>Pentatominae</taxon>
        <taxon>Nezara</taxon>
    </lineage>
</organism>
<reference evidence="1" key="1">
    <citation type="submission" date="2022-01" db="EMBL/GenBank/DDBJ databases">
        <authorList>
            <person name="King R."/>
        </authorList>
    </citation>
    <scope>NUCLEOTIDE SEQUENCE</scope>
</reference>
<proteinExistence type="predicted"/>
<keyword evidence="2" id="KW-1185">Reference proteome</keyword>
<sequence>MNDTTVVISRQAKEPRNAGLFTFSNGMQIIPYLIGRHILHLVVGVRLRWIRCPSTVPPKLELLPPDFSRRTSPYRGTLDRVHQKSTAVPHPGFTSRDGTLLLFPTRTASHRSRRTRYRRLLVTFFSRILYHRVQPRALPDQSMACYRERPRYLNEPDAVFHRRSPFGRDVKKNPRPRCDG</sequence>
<protein>
    <submittedName>
        <fullName evidence="1">Uncharacterized protein</fullName>
    </submittedName>
</protein>